<dbReference type="Gene3D" id="1.20.140.10">
    <property type="entry name" value="Butyryl-CoA Dehydrogenase, subunit A, domain 3"/>
    <property type="match status" value="1"/>
</dbReference>
<dbReference type="InterPro" id="IPR037069">
    <property type="entry name" value="AcylCoA_DH/ox_N_sf"/>
</dbReference>
<evidence type="ECO:0000256" key="1">
    <source>
        <dbReference type="ARBA" id="ARBA00001974"/>
    </source>
</evidence>
<dbReference type="STRING" id="1888995.BD935_04670"/>
<evidence type="ECO:0000256" key="2">
    <source>
        <dbReference type="ARBA" id="ARBA00009347"/>
    </source>
</evidence>
<dbReference type="Gene3D" id="1.10.540.10">
    <property type="entry name" value="Acyl-CoA dehydrogenase/oxidase, N-terminal domain"/>
    <property type="match status" value="1"/>
</dbReference>
<evidence type="ECO:0000259" key="10">
    <source>
        <dbReference type="Pfam" id="PF02771"/>
    </source>
</evidence>
<dbReference type="InterPro" id="IPR036250">
    <property type="entry name" value="AcylCo_DH-like_C"/>
</dbReference>
<dbReference type="Pfam" id="PF02770">
    <property type="entry name" value="Acyl-CoA_dh_M"/>
    <property type="match status" value="1"/>
</dbReference>
<dbReference type="Proteomes" id="UP000183080">
    <property type="component" value="Unassembled WGS sequence"/>
</dbReference>
<proteinExistence type="inferred from homology"/>
<dbReference type="InterPro" id="IPR006091">
    <property type="entry name" value="Acyl-CoA_Oxase/DH_mid-dom"/>
</dbReference>
<dbReference type="EMBL" id="MIZA01000009">
    <property type="protein sequence ID" value="OIR20684.1"/>
    <property type="molecule type" value="Genomic_DNA"/>
</dbReference>
<comment type="cofactor">
    <cofactor evidence="1 7">
        <name>FAD</name>
        <dbReference type="ChEBI" id="CHEBI:57692"/>
    </cofactor>
</comment>
<dbReference type="GO" id="GO:0033539">
    <property type="term" value="P:fatty acid beta-oxidation using acyl-CoA dehydrogenase"/>
    <property type="evidence" value="ECO:0007669"/>
    <property type="project" value="TreeGrafter"/>
</dbReference>
<organism evidence="11 12">
    <name type="scientific">Marine Group III euryarchaeote CG-Epi1</name>
    <dbReference type="NCBI Taxonomy" id="1888995"/>
    <lineage>
        <taxon>Archaea</taxon>
        <taxon>Methanobacteriati</taxon>
        <taxon>Thermoplasmatota</taxon>
        <taxon>Thermoplasmata</taxon>
        <taxon>Candidatus Thermoprofundales</taxon>
    </lineage>
</organism>
<dbReference type="InterPro" id="IPR046373">
    <property type="entry name" value="Acyl-CoA_Oxase/DH_mid-dom_sf"/>
</dbReference>
<evidence type="ECO:0000259" key="9">
    <source>
        <dbReference type="Pfam" id="PF02770"/>
    </source>
</evidence>
<evidence type="ECO:0000256" key="3">
    <source>
        <dbReference type="ARBA" id="ARBA00022630"/>
    </source>
</evidence>
<evidence type="ECO:0000313" key="12">
    <source>
        <dbReference type="Proteomes" id="UP000183080"/>
    </source>
</evidence>
<dbReference type="Gene3D" id="2.40.110.10">
    <property type="entry name" value="Butyryl-CoA Dehydrogenase, subunit A, domain 2"/>
    <property type="match status" value="1"/>
</dbReference>
<keyword evidence="5" id="KW-0809">Transit peptide</keyword>
<dbReference type="FunFam" id="1.10.540.10:FF:000026">
    <property type="entry name" value="Acyl-CoA dehydrogenase medium chain"/>
    <property type="match status" value="1"/>
</dbReference>
<keyword evidence="4 7" id="KW-0274">FAD</keyword>
<name>A0A1J5U3S6_9ARCH</name>
<dbReference type="GO" id="GO:0050660">
    <property type="term" value="F:flavin adenine dinucleotide binding"/>
    <property type="evidence" value="ECO:0007669"/>
    <property type="project" value="InterPro"/>
</dbReference>
<dbReference type="InterPro" id="IPR052033">
    <property type="entry name" value="Glutaryl-CoA_DH_mitochondrial"/>
</dbReference>
<comment type="similarity">
    <text evidence="2 7">Belongs to the acyl-CoA dehydrogenase family.</text>
</comment>
<dbReference type="GO" id="GO:0004361">
    <property type="term" value="F:glutaryl-CoA dehydrogenase activity"/>
    <property type="evidence" value="ECO:0007669"/>
    <property type="project" value="TreeGrafter"/>
</dbReference>
<dbReference type="GO" id="GO:0046949">
    <property type="term" value="P:fatty-acyl-CoA biosynthetic process"/>
    <property type="evidence" value="ECO:0007669"/>
    <property type="project" value="TreeGrafter"/>
</dbReference>
<protein>
    <submittedName>
        <fullName evidence="11">Acyl-CoA dehydrogenase</fullName>
    </submittedName>
</protein>
<feature type="domain" description="Acyl-CoA oxidase/dehydrogenase middle" evidence="9">
    <location>
        <begin position="132"/>
        <end position="222"/>
    </location>
</feature>
<dbReference type="SUPFAM" id="SSF47203">
    <property type="entry name" value="Acyl-CoA dehydrogenase C-terminal domain-like"/>
    <property type="match status" value="1"/>
</dbReference>
<dbReference type="GO" id="GO:0000062">
    <property type="term" value="F:fatty-acyl-CoA binding"/>
    <property type="evidence" value="ECO:0007669"/>
    <property type="project" value="TreeGrafter"/>
</dbReference>
<keyword evidence="3 7" id="KW-0285">Flavoprotein</keyword>
<keyword evidence="6 7" id="KW-0560">Oxidoreductase</keyword>
<dbReference type="Pfam" id="PF02771">
    <property type="entry name" value="Acyl-CoA_dh_N"/>
    <property type="match status" value="1"/>
</dbReference>
<dbReference type="InterPro" id="IPR013786">
    <property type="entry name" value="AcylCoA_DH/ox_N"/>
</dbReference>
<dbReference type="InterPro" id="IPR009100">
    <property type="entry name" value="AcylCoA_DH/oxidase_NM_dom_sf"/>
</dbReference>
<comment type="caution">
    <text evidence="11">The sequence shown here is derived from an EMBL/GenBank/DDBJ whole genome shotgun (WGS) entry which is preliminary data.</text>
</comment>
<evidence type="ECO:0000256" key="4">
    <source>
        <dbReference type="ARBA" id="ARBA00022827"/>
    </source>
</evidence>
<dbReference type="SUPFAM" id="SSF56645">
    <property type="entry name" value="Acyl-CoA dehydrogenase NM domain-like"/>
    <property type="match status" value="1"/>
</dbReference>
<dbReference type="AlphaFoldDB" id="A0A1J5U3S6"/>
<sequence>MSKYEGVDFYNLDQHLTEEELMVRDLVRDWVDEEVLPIIEDYYTKGTFPLELIPKIGEMGLFGCNLSGYECAGLSNVAYGVICQELERGDSAIRSCVSVQGSLTMYPIHAFGTEEQKNKYLPGMAKGELIGCFGLTEPDHGSDPGGMETKAIDDGDSYVLNGAKMWITNGTIADLAIVWAKLDGKIRGFIVEKGDKGFSAPEMKGKHSLRASITSELVFQDCRIPKDRILPEVQGLKGPLSCLNQARFGIAWGSLGAAMGCFHSSVDYAKSRIMFKKPIASFQLVQNKLAWMLREITKGQLLAYHLGRAKDKGEATPEMISLGKMNNVDIALQISRTSRDIHGANGILNEYPIMRHMANLESVYTYEGTHDIHNLILGRWITGLQAFE</sequence>
<feature type="domain" description="Acyl-CoA dehydrogenase/oxidase C-terminal" evidence="8">
    <location>
        <begin position="234"/>
        <end position="381"/>
    </location>
</feature>
<gene>
    <name evidence="11" type="ORF">BD935_04670</name>
</gene>
<evidence type="ECO:0000256" key="5">
    <source>
        <dbReference type="ARBA" id="ARBA00022946"/>
    </source>
</evidence>
<evidence type="ECO:0000259" key="8">
    <source>
        <dbReference type="Pfam" id="PF00441"/>
    </source>
</evidence>
<feature type="domain" description="Acyl-CoA dehydrogenase/oxidase N-terminal" evidence="10">
    <location>
        <begin position="17"/>
        <end position="128"/>
    </location>
</feature>
<dbReference type="InterPro" id="IPR009075">
    <property type="entry name" value="AcylCo_DH/oxidase_C"/>
</dbReference>
<reference evidence="11 12" key="1">
    <citation type="submission" date="2016-08" db="EMBL/GenBank/DDBJ databases">
        <title>New Insights into Marine Group III Euryarchaeota, from dark to light.</title>
        <authorList>
            <person name="Haro-Moreno J.M."/>
            <person name="Rodriguez-Valera F."/>
            <person name="Lopez-Garcia P."/>
            <person name="Moreira D."/>
            <person name="Martin-Cuadrado A.B."/>
        </authorList>
    </citation>
    <scope>NUCLEOTIDE SEQUENCE [LARGE SCALE GENOMIC DNA]</scope>
    <source>
        <strain evidence="11">CG-Epi1</strain>
    </source>
</reference>
<accession>A0A1J5U3S6</accession>
<evidence type="ECO:0000256" key="7">
    <source>
        <dbReference type="RuleBase" id="RU362125"/>
    </source>
</evidence>
<dbReference type="PANTHER" id="PTHR42807">
    <property type="entry name" value="GLUTARYL-COA DEHYDROGENASE, MITOCHONDRIAL"/>
    <property type="match status" value="1"/>
</dbReference>
<dbReference type="PANTHER" id="PTHR42807:SF1">
    <property type="entry name" value="GLUTARYL-COA DEHYDROGENASE, MITOCHONDRIAL"/>
    <property type="match status" value="1"/>
</dbReference>
<evidence type="ECO:0000256" key="6">
    <source>
        <dbReference type="ARBA" id="ARBA00023002"/>
    </source>
</evidence>
<dbReference type="Pfam" id="PF00441">
    <property type="entry name" value="Acyl-CoA_dh_1"/>
    <property type="match status" value="1"/>
</dbReference>
<evidence type="ECO:0000313" key="11">
    <source>
        <dbReference type="EMBL" id="OIR20684.1"/>
    </source>
</evidence>